<keyword evidence="3" id="KW-1185">Reference proteome</keyword>
<dbReference type="InterPro" id="IPR035291">
    <property type="entry name" value="DUF5354"/>
</dbReference>
<dbReference type="Pfam" id="PF17305">
    <property type="entry name" value="DUF5354"/>
    <property type="match status" value="1"/>
</dbReference>
<evidence type="ECO:0000313" key="3">
    <source>
        <dbReference type="Proteomes" id="UP001328107"/>
    </source>
</evidence>
<evidence type="ECO:0000256" key="1">
    <source>
        <dbReference type="SAM" id="SignalP"/>
    </source>
</evidence>
<dbReference type="AlphaFoldDB" id="A0AAN5DAC4"/>
<keyword evidence="1" id="KW-0732">Signal</keyword>
<accession>A0AAN5DAC4</accession>
<gene>
    <name evidence="2" type="ORF">PMAYCL1PPCAC_28554</name>
</gene>
<sequence length="131" mass="14527">NDMRFAIISFLLITGTSSLRCFDNSNGALEIVDDPSLRFCQLFPHGGEKGEGRVNGIGAANESLEKYTSLFQTYPHYQLRVMCLLESHNISVLSPLFSSLQPDVEFRCLCATDLCNSHTQFGAFLSKNGKL</sequence>
<organism evidence="2 3">
    <name type="scientific">Pristionchus mayeri</name>
    <dbReference type="NCBI Taxonomy" id="1317129"/>
    <lineage>
        <taxon>Eukaryota</taxon>
        <taxon>Metazoa</taxon>
        <taxon>Ecdysozoa</taxon>
        <taxon>Nematoda</taxon>
        <taxon>Chromadorea</taxon>
        <taxon>Rhabditida</taxon>
        <taxon>Rhabditina</taxon>
        <taxon>Diplogasteromorpha</taxon>
        <taxon>Diplogasteroidea</taxon>
        <taxon>Neodiplogasteridae</taxon>
        <taxon>Pristionchus</taxon>
    </lineage>
</organism>
<proteinExistence type="predicted"/>
<name>A0AAN5DAC4_9BILA</name>
<dbReference type="Proteomes" id="UP001328107">
    <property type="component" value="Unassembled WGS sequence"/>
</dbReference>
<reference evidence="3" key="1">
    <citation type="submission" date="2022-10" db="EMBL/GenBank/DDBJ databases">
        <title>Genome assembly of Pristionchus species.</title>
        <authorList>
            <person name="Yoshida K."/>
            <person name="Sommer R.J."/>
        </authorList>
    </citation>
    <scope>NUCLEOTIDE SEQUENCE [LARGE SCALE GENOMIC DNA]</scope>
    <source>
        <strain evidence="3">RS5460</strain>
    </source>
</reference>
<feature type="chain" id="PRO_5042831318" evidence="1">
    <location>
        <begin position="19"/>
        <end position="131"/>
    </location>
</feature>
<comment type="caution">
    <text evidence="2">The sequence shown here is derived from an EMBL/GenBank/DDBJ whole genome shotgun (WGS) entry which is preliminary data.</text>
</comment>
<dbReference type="EMBL" id="BTRK01000006">
    <property type="protein sequence ID" value="GMR58359.1"/>
    <property type="molecule type" value="Genomic_DNA"/>
</dbReference>
<feature type="signal peptide" evidence="1">
    <location>
        <begin position="1"/>
        <end position="18"/>
    </location>
</feature>
<feature type="non-terminal residue" evidence="2">
    <location>
        <position position="1"/>
    </location>
</feature>
<protein>
    <submittedName>
        <fullName evidence="2">Uncharacterized protein</fullName>
    </submittedName>
</protein>
<evidence type="ECO:0000313" key="2">
    <source>
        <dbReference type="EMBL" id="GMR58359.1"/>
    </source>
</evidence>